<dbReference type="InterPro" id="IPR006222">
    <property type="entry name" value="GCVT_N"/>
</dbReference>
<dbReference type="PANTHER" id="PTHR43757">
    <property type="entry name" value="AMINOMETHYLTRANSFERASE"/>
    <property type="match status" value="1"/>
</dbReference>
<dbReference type="InterPro" id="IPR029043">
    <property type="entry name" value="GcvT/YgfZ_C"/>
</dbReference>
<keyword evidence="4" id="KW-1185">Reference proteome</keyword>
<dbReference type="Pfam" id="PF01571">
    <property type="entry name" value="GCV_T"/>
    <property type="match status" value="1"/>
</dbReference>
<reference evidence="3" key="1">
    <citation type="journal article" date="2014" name="Int. J. Syst. Evol. Microbiol.">
        <title>Complete genome sequence of Corynebacterium casei LMG S-19264T (=DSM 44701T), isolated from a smear-ripened cheese.</title>
        <authorList>
            <consortium name="US DOE Joint Genome Institute (JGI-PGF)"/>
            <person name="Walter F."/>
            <person name="Albersmeier A."/>
            <person name="Kalinowski J."/>
            <person name="Ruckert C."/>
        </authorList>
    </citation>
    <scope>NUCLEOTIDE SEQUENCE</scope>
    <source>
        <strain evidence="3">KCTC 42650</strain>
    </source>
</reference>
<gene>
    <name evidence="3" type="ORF">GCM10017056_48900</name>
</gene>
<dbReference type="RefSeq" id="WP_189682755.1">
    <property type="nucleotide sequence ID" value="NZ_BNCJ01000031.1"/>
</dbReference>
<dbReference type="Gene3D" id="3.30.1360.120">
    <property type="entry name" value="Probable tRNA modification gtpase trme, domain 1"/>
    <property type="match status" value="1"/>
</dbReference>
<dbReference type="AlphaFoldDB" id="A0A8J3MC91"/>
<name>A0A8J3MC91_9RHOB</name>
<organism evidence="3 4">
    <name type="scientific">Seohaeicola zhoushanensis</name>
    <dbReference type="NCBI Taxonomy" id="1569283"/>
    <lineage>
        <taxon>Bacteria</taxon>
        <taxon>Pseudomonadati</taxon>
        <taxon>Pseudomonadota</taxon>
        <taxon>Alphaproteobacteria</taxon>
        <taxon>Rhodobacterales</taxon>
        <taxon>Roseobacteraceae</taxon>
        <taxon>Seohaeicola</taxon>
    </lineage>
</organism>
<evidence type="ECO:0000313" key="3">
    <source>
        <dbReference type="EMBL" id="GHF72160.1"/>
    </source>
</evidence>
<dbReference type="InterPro" id="IPR028896">
    <property type="entry name" value="GcvT/YgfZ/DmdA"/>
</dbReference>
<dbReference type="Proteomes" id="UP000626220">
    <property type="component" value="Unassembled WGS sequence"/>
</dbReference>
<feature type="domain" description="GCVT N-terminal" evidence="2">
    <location>
        <begin position="32"/>
        <end position="238"/>
    </location>
</feature>
<accession>A0A8J3MC91</accession>
<feature type="binding site" evidence="1">
    <location>
        <position position="196"/>
    </location>
    <ligand>
        <name>substrate</name>
    </ligand>
</feature>
<dbReference type="PANTHER" id="PTHR43757:SF2">
    <property type="entry name" value="AMINOMETHYLTRANSFERASE, MITOCHONDRIAL"/>
    <property type="match status" value="1"/>
</dbReference>
<evidence type="ECO:0000256" key="1">
    <source>
        <dbReference type="PIRSR" id="PIRSR006487-1"/>
    </source>
</evidence>
<reference evidence="3" key="2">
    <citation type="submission" date="2020-09" db="EMBL/GenBank/DDBJ databases">
        <authorList>
            <person name="Sun Q."/>
            <person name="Kim S."/>
        </authorList>
    </citation>
    <scope>NUCLEOTIDE SEQUENCE</scope>
    <source>
        <strain evidence="3">KCTC 42650</strain>
    </source>
</reference>
<evidence type="ECO:0000313" key="4">
    <source>
        <dbReference type="Proteomes" id="UP000626220"/>
    </source>
</evidence>
<evidence type="ECO:0000259" key="2">
    <source>
        <dbReference type="Pfam" id="PF01571"/>
    </source>
</evidence>
<dbReference type="EMBL" id="BNCJ01000031">
    <property type="protein sequence ID" value="GHF72160.1"/>
    <property type="molecule type" value="Genomic_DNA"/>
</dbReference>
<dbReference type="InterPro" id="IPR027266">
    <property type="entry name" value="TrmE/GcvT-like"/>
</dbReference>
<protein>
    <recommendedName>
        <fullName evidence="2">GCVT N-terminal domain-containing protein</fullName>
    </recommendedName>
</protein>
<comment type="caution">
    <text evidence="3">The sequence shown here is derived from an EMBL/GenBank/DDBJ whole genome shotgun (WGS) entry which is preliminary data.</text>
</comment>
<dbReference type="SUPFAM" id="SSF103025">
    <property type="entry name" value="Folate-binding domain"/>
    <property type="match status" value="1"/>
</dbReference>
<proteinExistence type="predicted"/>
<sequence length="432" mass="48516">MENITARLAHPFYTDHVMYHAHDKGLAVPTVRAWAFNGWRKEALSWRTGCYIHAGLSGTGPVSIKGPQAKDYLQGLVINSFEKFPVGAMKHAVQCDDHGLITAHGIVSRLAEDHFESWAGGPPGPTPMTNVGYDVEIKVQDKYLFQVAGPTSLHVLEKATGESLRDLKFLRFRDITVAGIRCEIARLGMSGSLAYELHGPMEDAAAVYDAVYEAGKEFGIERLGWGTYLVNHVEGGFPQHTWTFISALPEAKWPRAMRRWEVSGSVDPMELRPRLRTPVEVRWENMAKFDHDFIGQDALAAEIADPKRRTVTLKWNHDDVLDVFASLLRNGEPYKSFDFPYSPQRWPMAHADHITKGGKAIGWSSGTIYSPYYREYLSHGCIDIAATDIGEEVVVHWGDYDGPIKEIRATVERFPYFNEGRNSDIDVSKLPL</sequence>
<dbReference type="PIRSF" id="PIRSF006487">
    <property type="entry name" value="GcvT"/>
    <property type="match status" value="1"/>
</dbReference>
<dbReference type="SUPFAM" id="SSF101790">
    <property type="entry name" value="Aminomethyltransferase beta-barrel domain"/>
    <property type="match status" value="1"/>
</dbReference>